<dbReference type="Pfam" id="PF25601">
    <property type="entry name" value="AAA_lid_14"/>
    <property type="match status" value="1"/>
</dbReference>
<dbReference type="PANTHER" id="PTHR32071">
    <property type="entry name" value="TRANSCRIPTIONAL REGULATORY PROTEIN"/>
    <property type="match status" value="1"/>
</dbReference>
<comment type="caution">
    <text evidence="11">The sequence shown here is derived from an EMBL/GenBank/DDBJ whole genome shotgun (WGS) entry which is preliminary data.</text>
</comment>
<dbReference type="InterPro" id="IPR001789">
    <property type="entry name" value="Sig_transdc_resp-reg_receiver"/>
</dbReference>
<dbReference type="InterPro" id="IPR025944">
    <property type="entry name" value="Sigma_54_int_dom_CS"/>
</dbReference>
<evidence type="ECO:0000313" key="12">
    <source>
        <dbReference type="Proteomes" id="UP000305654"/>
    </source>
</evidence>
<dbReference type="SUPFAM" id="SSF52540">
    <property type="entry name" value="P-loop containing nucleoside triphosphate hydrolases"/>
    <property type="match status" value="1"/>
</dbReference>
<keyword evidence="12" id="KW-1185">Reference proteome</keyword>
<dbReference type="InterPro" id="IPR002197">
    <property type="entry name" value="HTH_Fis"/>
</dbReference>
<dbReference type="Gene3D" id="3.40.50.2300">
    <property type="match status" value="1"/>
</dbReference>
<feature type="domain" description="Response regulatory" evidence="10">
    <location>
        <begin position="2"/>
        <end position="114"/>
    </location>
</feature>
<dbReference type="Gene3D" id="1.10.8.60">
    <property type="match status" value="1"/>
</dbReference>
<dbReference type="CDD" id="cd00009">
    <property type="entry name" value="AAA"/>
    <property type="match status" value="1"/>
</dbReference>
<dbReference type="InterPro" id="IPR027417">
    <property type="entry name" value="P-loop_NTPase"/>
</dbReference>
<dbReference type="InterPro" id="IPR025662">
    <property type="entry name" value="Sigma_54_int_dom_ATP-bd_1"/>
</dbReference>
<evidence type="ECO:0000256" key="5">
    <source>
        <dbReference type="ARBA" id="ARBA00023125"/>
    </source>
</evidence>
<organism evidence="11 12">
    <name type="scientific">Lichenicoccus roseus</name>
    <dbReference type="NCBI Taxonomy" id="2683649"/>
    <lineage>
        <taxon>Bacteria</taxon>
        <taxon>Pseudomonadati</taxon>
        <taxon>Pseudomonadota</taxon>
        <taxon>Alphaproteobacteria</taxon>
        <taxon>Acetobacterales</taxon>
        <taxon>Acetobacteraceae</taxon>
        <taxon>Lichenicoccus</taxon>
    </lineage>
</organism>
<dbReference type="SMART" id="SM00382">
    <property type="entry name" value="AAA"/>
    <property type="match status" value="1"/>
</dbReference>
<keyword evidence="3" id="KW-0902">Two-component regulatory system</keyword>
<dbReference type="PROSITE" id="PS50045">
    <property type="entry name" value="SIGMA54_INTERACT_4"/>
    <property type="match status" value="1"/>
</dbReference>
<dbReference type="Pfam" id="PF00158">
    <property type="entry name" value="Sigma54_activat"/>
    <property type="match status" value="1"/>
</dbReference>
<evidence type="ECO:0000256" key="3">
    <source>
        <dbReference type="ARBA" id="ARBA00023012"/>
    </source>
</evidence>
<evidence type="ECO:0000256" key="7">
    <source>
        <dbReference type="ARBA" id="ARBA00023163"/>
    </source>
</evidence>
<dbReference type="GO" id="GO:0005524">
    <property type="term" value="F:ATP binding"/>
    <property type="evidence" value="ECO:0007669"/>
    <property type="project" value="UniProtKB-KW"/>
</dbReference>
<keyword evidence="5" id="KW-0238">DNA-binding</keyword>
<sequence length="455" mass="49139">MRVLIIGSLAGELGKAAKIAVARGARLEQADDIRTALVILRGNAGVQLVLCELHHDIAALVRSLAHERIVVSVVACGLERDSEQALQAVRDGAQDFLPLPPDPELIAAMLAAAAGESHAMIARDPVMLATLRRAEQVARAQASVLISGESGTGKEVIARHIHRRSMRSTGPFIAVNCAAIPDHLLESELFGHEKGAFSGAVARRIGKFEAAQQGTLLLDEISEMDVRLQAKLLRAIQEREIDRLGGSVPVKLDVRILATTNRDLAAEAAAGRFRSDLYFRLNVIGLTLPPLRDRREDIVPLAEHYARHYADVNGLPYRQLSDDAGARLLRHDWPGNVRELENLMHRAVLLAEGATISAAILEMPSEPTTPAQAPVPVAETAPAIGGDHAVCSLVGRRMEDVEQALIIETLNHTLGNRTHAATMLGISIRALRNKLRDYVEQGLPVPPPQAGHWAA</sequence>
<dbReference type="OrthoDB" id="9770562at2"/>
<dbReference type="RefSeq" id="WP_138328141.1">
    <property type="nucleotide sequence ID" value="NZ_VCDI01000017.1"/>
</dbReference>
<dbReference type="InterPro" id="IPR009057">
    <property type="entry name" value="Homeodomain-like_sf"/>
</dbReference>
<evidence type="ECO:0000256" key="1">
    <source>
        <dbReference type="ARBA" id="ARBA00022741"/>
    </source>
</evidence>
<evidence type="ECO:0000256" key="2">
    <source>
        <dbReference type="ARBA" id="ARBA00022840"/>
    </source>
</evidence>
<dbReference type="InterPro" id="IPR003593">
    <property type="entry name" value="AAA+_ATPase"/>
</dbReference>
<dbReference type="FunFam" id="3.40.50.300:FF:000006">
    <property type="entry name" value="DNA-binding transcriptional regulator NtrC"/>
    <property type="match status" value="1"/>
</dbReference>
<keyword evidence="7" id="KW-0804">Transcription</keyword>
<dbReference type="Proteomes" id="UP000305654">
    <property type="component" value="Unassembled WGS sequence"/>
</dbReference>
<feature type="domain" description="Sigma-54 factor interaction" evidence="9">
    <location>
        <begin position="120"/>
        <end position="349"/>
    </location>
</feature>
<dbReference type="PANTHER" id="PTHR32071:SF21">
    <property type="entry name" value="TRANSCRIPTIONAL REGULATORY PROTEIN FLGR"/>
    <property type="match status" value="1"/>
</dbReference>
<keyword evidence="4" id="KW-0805">Transcription regulation</keyword>
<dbReference type="AlphaFoldDB" id="A0A5R9J4G3"/>
<dbReference type="Pfam" id="PF02954">
    <property type="entry name" value="HTH_8"/>
    <property type="match status" value="1"/>
</dbReference>
<dbReference type="PROSITE" id="PS00688">
    <property type="entry name" value="SIGMA54_INTERACT_3"/>
    <property type="match status" value="1"/>
</dbReference>
<dbReference type="SUPFAM" id="SSF46689">
    <property type="entry name" value="Homeodomain-like"/>
    <property type="match status" value="1"/>
</dbReference>
<evidence type="ECO:0000256" key="4">
    <source>
        <dbReference type="ARBA" id="ARBA00023015"/>
    </source>
</evidence>
<dbReference type="Gene3D" id="3.40.50.300">
    <property type="entry name" value="P-loop containing nucleotide triphosphate hydrolases"/>
    <property type="match status" value="1"/>
</dbReference>
<dbReference type="PROSITE" id="PS50110">
    <property type="entry name" value="RESPONSE_REGULATORY"/>
    <property type="match status" value="1"/>
</dbReference>
<protein>
    <submittedName>
        <fullName evidence="11">Sigma-54-dependent Fis family transcriptional regulator</fullName>
    </submittedName>
</protein>
<dbReference type="InterPro" id="IPR011006">
    <property type="entry name" value="CheY-like_superfamily"/>
</dbReference>
<keyword evidence="2" id="KW-0067">ATP-binding</keyword>
<dbReference type="InterPro" id="IPR002078">
    <property type="entry name" value="Sigma_54_int"/>
</dbReference>
<evidence type="ECO:0000256" key="6">
    <source>
        <dbReference type="ARBA" id="ARBA00023159"/>
    </source>
</evidence>
<evidence type="ECO:0000313" key="11">
    <source>
        <dbReference type="EMBL" id="TLU70501.1"/>
    </source>
</evidence>
<evidence type="ECO:0000259" key="10">
    <source>
        <dbReference type="PROSITE" id="PS50110"/>
    </source>
</evidence>
<keyword evidence="6" id="KW-0010">Activator</keyword>
<dbReference type="GO" id="GO:0000160">
    <property type="term" value="P:phosphorelay signal transduction system"/>
    <property type="evidence" value="ECO:0007669"/>
    <property type="project" value="UniProtKB-KW"/>
</dbReference>
<evidence type="ECO:0000259" key="9">
    <source>
        <dbReference type="PROSITE" id="PS50045"/>
    </source>
</evidence>
<dbReference type="GO" id="GO:0006355">
    <property type="term" value="P:regulation of DNA-templated transcription"/>
    <property type="evidence" value="ECO:0007669"/>
    <property type="project" value="InterPro"/>
</dbReference>
<accession>A0A5R9J4G3</accession>
<proteinExistence type="predicted"/>
<comment type="caution">
    <text evidence="8">Lacks conserved residue(s) required for the propagation of feature annotation.</text>
</comment>
<dbReference type="EMBL" id="VCDI01000017">
    <property type="protein sequence ID" value="TLU70501.1"/>
    <property type="molecule type" value="Genomic_DNA"/>
</dbReference>
<reference evidence="11 12" key="1">
    <citation type="submission" date="2019-05" db="EMBL/GenBank/DDBJ databases">
        <authorList>
            <person name="Pankratov T."/>
            <person name="Grouzdev D."/>
        </authorList>
    </citation>
    <scope>NUCLEOTIDE SEQUENCE [LARGE SCALE GENOMIC DNA]</scope>
    <source>
        <strain evidence="11 12">KEBCLARHB70R</strain>
    </source>
</reference>
<dbReference type="InterPro" id="IPR058031">
    <property type="entry name" value="AAA_lid_NorR"/>
</dbReference>
<evidence type="ECO:0000256" key="8">
    <source>
        <dbReference type="PROSITE-ProRule" id="PRU00169"/>
    </source>
</evidence>
<dbReference type="PRINTS" id="PR01590">
    <property type="entry name" value="HTHFIS"/>
</dbReference>
<dbReference type="Gene3D" id="1.10.10.60">
    <property type="entry name" value="Homeodomain-like"/>
    <property type="match status" value="1"/>
</dbReference>
<dbReference type="GO" id="GO:0043565">
    <property type="term" value="F:sequence-specific DNA binding"/>
    <property type="evidence" value="ECO:0007669"/>
    <property type="project" value="InterPro"/>
</dbReference>
<dbReference type="PROSITE" id="PS00675">
    <property type="entry name" value="SIGMA54_INTERACT_1"/>
    <property type="match status" value="1"/>
</dbReference>
<dbReference type="SUPFAM" id="SSF52172">
    <property type="entry name" value="CheY-like"/>
    <property type="match status" value="1"/>
</dbReference>
<gene>
    <name evidence="11" type="ORF">FE263_21700</name>
</gene>
<name>A0A5R9J4G3_9PROT</name>
<keyword evidence="1" id="KW-0547">Nucleotide-binding</keyword>